<protein>
    <submittedName>
        <fullName evidence="1">Uncharacterized protein</fullName>
    </submittedName>
</protein>
<evidence type="ECO:0000313" key="1">
    <source>
        <dbReference type="EMBL" id="CAB5079623.1"/>
    </source>
</evidence>
<dbReference type="InterPro" id="IPR056928">
    <property type="entry name" value="Gp77-like"/>
</dbReference>
<reference evidence="1" key="1">
    <citation type="submission" date="2020-05" db="EMBL/GenBank/DDBJ databases">
        <authorList>
            <person name="Chiriac C."/>
            <person name="Salcher M."/>
            <person name="Ghai R."/>
            <person name="Kavagutti S V."/>
        </authorList>
    </citation>
    <scope>NUCLEOTIDE SEQUENCE</scope>
</reference>
<name>A0A6J7VSZ5_9CAUD</name>
<dbReference type="Pfam" id="PF23148">
    <property type="entry name" value="Gp77"/>
    <property type="match status" value="1"/>
</dbReference>
<sequence length="103" mass="11011">MSQFSYKLTTESELFSFDFNPILNTGETLSTATCTAITLQGTDLTPSAILSGIPVISLGKATQRVVGGVADNTYRLIMTCTTSDSNVYTCTGDIPVYSPDEQI</sequence>
<accession>A0A6J7VSZ5</accession>
<organism evidence="1">
    <name type="scientific">uncultured Caudovirales phage</name>
    <dbReference type="NCBI Taxonomy" id="2100421"/>
    <lineage>
        <taxon>Viruses</taxon>
        <taxon>Duplodnaviria</taxon>
        <taxon>Heunggongvirae</taxon>
        <taxon>Uroviricota</taxon>
        <taxon>Caudoviricetes</taxon>
        <taxon>Peduoviridae</taxon>
        <taxon>Maltschvirus</taxon>
        <taxon>Maltschvirus maltsch</taxon>
    </lineage>
</organism>
<gene>
    <name evidence="1" type="ORF">UFOVP146_41</name>
</gene>
<dbReference type="EMBL" id="LR798192">
    <property type="protein sequence ID" value="CAB5079623.1"/>
    <property type="molecule type" value="Genomic_DNA"/>
</dbReference>
<proteinExistence type="predicted"/>